<name>A0AAW1L943_POPJA</name>
<protein>
    <recommendedName>
        <fullName evidence="3">PiggyBac transposable element-derived protein domain-containing protein</fullName>
    </recommendedName>
</protein>
<proteinExistence type="predicted"/>
<comment type="caution">
    <text evidence="1">The sequence shown here is derived from an EMBL/GenBank/DDBJ whole genome shotgun (WGS) entry which is preliminary data.</text>
</comment>
<dbReference type="EMBL" id="JASPKY010000151">
    <property type="protein sequence ID" value="KAK9730197.1"/>
    <property type="molecule type" value="Genomic_DNA"/>
</dbReference>
<sequence length="226" mass="25738">MSSKKPLSDKELYEEIEKIFHENTESQESEYSRRENEDFIDFDESESEYVRSDDSFHEPYFELSTSKKRRKIFSQVLINEDNEGTKTVPSDICPTDIQQKDDSVEQNVPVSTHKASLKGRDGHRLTTMARKVVGRTSKRNIIHIMPGPKDLEKTTYSPLDTFSPFITDAMVDIIVAYTNAEINVRCGKYKDPLKATVSNTSAIEIKSLIGLFYCSAATIRQSSANF</sequence>
<dbReference type="AlphaFoldDB" id="A0AAW1L943"/>
<evidence type="ECO:0000313" key="2">
    <source>
        <dbReference type="Proteomes" id="UP001458880"/>
    </source>
</evidence>
<evidence type="ECO:0008006" key="3">
    <source>
        <dbReference type="Google" id="ProtNLM"/>
    </source>
</evidence>
<organism evidence="1 2">
    <name type="scientific">Popillia japonica</name>
    <name type="common">Japanese beetle</name>
    <dbReference type="NCBI Taxonomy" id="7064"/>
    <lineage>
        <taxon>Eukaryota</taxon>
        <taxon>Metazoa</taxon>
        <taxon>Ecdysozoa</taxon>
        <taxon>Arthropoda</taxon>
        <taxon>Hexapoda</taxon>
        <taxon>Insecta</taxon>
        <taxon>Pterygota</taxon>
        <taxon>Neoptera</taxon>
        <taxon>Endopterygota</taxon>
        <taxon>Coleoptera</taxon>
        <taxon>Polyphaga</taxon>
        <taxon>Scarabaeiformia</taxon>
        <taxon>Scarabaeidae</taxon>
        <taxon>Rutelinae</taxon>
        <taxon>Popillia</taxon>
    </lineage>
</organism>
<accession>A0AAW1L943</accession>
<dbReference type="Proteomes" id="UP001458880">
    <property type="component" value="Unassembled WGS sequence"/>
</dbReference>
<keyword evidence="2" id="KW-1185">Reference proteome</keyword>
<evidence type="ECO:0000313" key="1">
    <source>
        <dbReference type="EMBL" id="KAK9730197.1"/>
    </source>
</evidence>
<reference evidence="1 2" key="1">
    <citation type="journal article" date="2024" name="BMC Genomics">
        <title>De novo assembly and annotation of Popillia japonica's genome with initial clues to its potential as an invasive pest.</title>
        <authorList>
            <person name="Cucini C."/>
            <person name="Boschi S."/>
            <person name="Funari R."/>
            <person name="Cardaioli E."/>
            <person name="Iannotti N."/>
            <person name="Marturano G."/>
            <person name="Paoli F."/>
            <person name="Bruttini M."/>
            <person name="Carapelli A."/>
            <person name="Frati F."/>
            <person name="Nardi F."/>
        </authorList>
    </citation>
    <scope>NUCLEOTIDE SEQUENCE [LARGE SCALE GENOMIC DNA]</scope>
    <source>
        <strain evidence="1">DMR45628</strain>
    </source>
</reference>
<gene>
    <name evidence="1" type="ORF">QE152_g15445</name>
</gene>